<organism evidence="1 2">
    <name type="scientific">Helicobacter fennelliae MRY12-0050</name>
    <dbReference type="NCBI Taxonomy" id="1325130"/>
    <lineage>
        <taxon>Bacteria</taxon>
        <taxon>Pseudomonadati</taxon>
        <taxon>Campylobacterota</taxon>
        <taxon>Epsilonproteobacteria</taxon>
        <taxon>Campylobacterales</taxon>
        <taxon>Helicobacteraceae</taxon>
        <taxon>Helicobacter</taxon>
    </lineage>
</organism>
<keyword evidence="2" id="KW-1185">Reference proteome</keyword>
<evidence type="ECO:0000313" key="2">
    <source>
        <dbReference type="Proteomes" id="UP000018143"/>
    </source>
</evidence>
<accession>T1D062</accession>
<dbReference type="Gene3D" id="3.90.1720.70">
    <property type="match status" value="1"/>
</dbReference>
<evidence type="ECO:0000313" key="1">
    <source>
        <dbReference type="EMBL" id="GAD18586.1"/>
    </source>
</evidence>
<reference evidence="1 2" key="1">
    <citation type="journal article" date="2013" name="Genome Announc.">
        <title>Draft Genome Sequence of Helicobacter fennelliae Strain MRY12-0050, Isolated from a Bacteremia Patient.</title>
        <authorList>
            <person name="Rimbara E."/>
            <person name="Matsui M."/>
            <person name="Mori S."/>
            <person name="Suzuki S."/>
            <person name="Suzuki M."/>
            <person name="Kim H."/>
            <person name="Sekizuka T."/>
            <person name="Kuroda M."/>
            <person name="Shibayama K."/>
        </authorList>
    </citation>
    <scope>NUCLEOTIDE SEQUENCE [LARGE SCALE GENOMIC DNA]</scope>
    <source>
        <strain evidence="1 2">MRY12-0050</strain>
    </source>
</reference>
<dbReference type="STRING" id="1325130.HFN_1998"/>
<gene>
    <name evidence="1" type="ORF">HFN_1998</name>
</gene>
<dbReference type="AlphaFoldDB" id="T1D062"/>
<protein>
    <submittedName>
        <fullName evidence="1">Uncharacterized protein</fullName>
    </submittedName>
</protein>
<dbReference type="EMBL" id="BASD01000008">
    <property type="protein sequence ID" value="GAD18586.1"/>
    <property type="molecule type" value="Genomic_DNA"/>
</dbReference>
<sequence>MYSKNDNIAFRQELQNFKKNGIVVMQVSGWGNAGGHTTLWNGKGFLDETNYLDYYKEAIFVRELCFWELL</sequence>
<proteinExistence type="predicted"/>
<name>T1D062_9HELI</name>
<comment type="caution">
    <text evidence="1">The sequence shown here is derived from an EMBL/GenBank/DDBJ whole genome shotgun (WGS) entry which is preliminary data.</text>
</comment>
<dbReference type="Proteomes" id="UP000018143">
    <property type="component" value="Unassembled WGS sequence"/>
</dbReference>